<sequence length="122" mass="12060">MNATNSYVPGAIALSGANSINITAPNGINTSAATLTTPTATLTSANGSVQGNLTGTGNLTLTAGGAINLVSTAALTNLDIHAKGDQLGGASSITGTGQSFQLHTVGGNTADLVFIRQRHQLL</sequence>
<organism evidence="1 2">
    <name type="scientific">Candidatus Propionivibrio dominans</name>
    <dbReference type="NCBI Taxonomy" id="2954373"/>
    <lineage>
        <taxon>Bacteria</taxon>
        <taxon>Pseudomonadati</taxon>
        <taxon>Pseudomonadota</taxon>
        <taxon>Betaproteobacteria</taxon>
        <taxon>Rhodocyclales</taxon>
        <taxon>Rhodocyclaceae</taxon>
        <taxon>Propionivibrio</taxon>
    </lineage>
</organism>
<reference evidence="1" key="1">
    <citation type="submission" date="2020-10" db="EMBL/GenBank/DDBJ databases">
        <title>Connecting structure to function with the recovery of over 1000 high-quality activated sludge metagenome-assembled genomes encoding full-length rRNA genes using long-read sequencing.</title>
        <authorList>
            <person name="Singleton C.M."/>
            <person name="Petriglieri F."/>
            <person name="Kristensen J.M."/>
            <person name="Kirkegaard R.H."/>
            <person name="Michaelsen T.Y."/>
            <person name="Andersen M.H."/>
            <person name="Karst S.M."/>
            <person name="Dueholm M.S."/>
            <person name="Nielsen P.H."/>
            <person name="Albertsen M."/>
        </authorList>
    </citation>
    <scope>NUCLEOTIDE SEQUENCE</scope>
    <source>
        <strain evidence="1">EsbW_18-Q3-R4-48_MAXAC.044</strain>
    </source>
</reference>
<protein>
    <submittedName>
        <fullName evidence="1">Uncharacterized protein</fullName>
    </submittedName>
</protein>
<accession>A0A9D7FPJ0</accession>
<dbReference type="EMBL" id="JADJNC010000067">
    <property type="protein sequence ID" value="MBK7425516.1"/>
    <property type="molecule type" value="Genomic_DNA"/>
</dbReference>
<dbReference type="Proteomes" id="UP000886602">
    <property type="component" value="Unassembled WGS sequence"/>
</dbReference>
<dbReference type="AlphaFoldDB" id="A0A9D7FPJ0"/>
<comment type="caution">
    <text evidence="1">The sequence shown here is derived from an EMBL/GenBank/DDBJ whole genome shotgun (WGS) entry which is preliminary data.</text>
</comment>
<name>A0A9D7FPJ0_9RHOO</name>
<evidence type="ECO:0000313" key="2">
    <source>
        <dbReference type="Proteomes" id="UP000886602"/>
    </source>
</evidence>
<evidence type="ECO:0000313" key="1">
    <source>
        <dbReference type="EMBL" id="MBK7425516.1"/>
    </source>
</evidence>
<proteinExistence type="predicted"/>
<gene>
    <name evidence="1" type="ORF">IPJ48_21865</name>
</gene>